<keyword evidence="1" id="KW-0732">Signal</keyword>
<comment type="caution">
    <text evidence="2">The sequence shown here is derived from an EMBL/GenBank/DDBJ whole genome shotgun (WGS) entry which is preliminary data.</text>
</comment>
<dbReference type="InterPro" id="IPR017853">
    <property type="entry name" value="GH"/>
</dbReference>
<evidence type="ECO:0000313" key="3">
    <source>
        <dbReference type="Proteomes" id="UP001596074"/>
    </source>
</evidence>
<gene>
    <name evidence="2" type="ORF">ACFPZN_04640</name>
</gene>
<reference evidence="3" key="1">
    <citation type="journal article" date="2019" name="Int. J. Syst. Evol. Microbiol.">
        <title>The Global Catalogue of Microorganisms (GCM) 10K type strain sequencing project: providing services to taxonomists for standard genome sequencing and annotation.</title>
        <authorList>
            <consortium name="The Broad Institute Genomics Platform"/>
            <consortium name="The Broad Institute Genome Sequencing Center for Infectious Disease"/>
            <person name="Wu L."/>
            <person name="Ma J."/>
        </authorList>
    </citation>
    <scope>NUCLEOTIDE SEQUENCE [LARGE SCALE GENOMIC DNA]</scope>
    <source>
        <strain evidence="3">KCTC 42087</strain>
    </source>
</reference>
<evidence type="ECO:0000256" key="1">
    <source>
        <dbReference type="SAM" id="SignalP"/>
    </source>
</evidence>
<protein>
    <submittedName>
        <fullName evidence="2">Uncharacterized protein</fullName>
    </submittedName>
</protein>
<sequence>MSNLTWPRVLGIPLLGVLLASSALASLEPPARADAHDSAPARVSVDFGLEQGGLSRPERYNNFGNVTAWPQQRPGDVEFFNKQGLHGDIYRVWLSSPNAPAEDNLFNQCDLAAGTCDFSRLDAYLTQASTVSDSVLVNLNPTDFVQGTRPFKDLQPLLELMVGSLKKKYPRVKYVEVFNEPDWQFHGQERKQGRPADQTTLQPTGLYRFYRPFYEAVHKVNKGLRRADRLQVGGPALMFMDPKWLQPFLDGYAADRDPRKRLDFLSYHSYLKWDDDYQVPTLYSKDLRVVGSDRATVRAWLKKRRLPTGIPSFVTETGIYPGPSFDEPDPKNDYLRQAAGLATYGYLYAGQPDTYMFNWCVRHRVEERKDQLVTRNPGGPATDTFTPYGNMMLMQSKMKDTRVSAVSDGRKGDAGEKGDNGVYAIASKDGTGASLMVWNWQHTHADSYRTTIDMSRLPSKLRHGPVRQRMYRIDQTTSNYFTDPARAGLQLVDEKIVAPGTTHTQTVDLGPNAIYLVLLDPA</sequence>
<dbReference type="SUPFAM" id="SSF51445">
    <property type="entry name" value="(Trans)glycosidases"/>
    <property type="match status" value="1"/>
</dbReference>
<evidence type="ECO:0000313" key="2">
    <source>
        <dbReference type="EMBL" id="MFC5744899.1"/>
    </source>
</evidence>
<name>A0ABW0ZT74_9ACTN</name>
<organism evidence="2 3">
    <name type="scientific">Actinomadura rugatobispora</name>
    <dbReference type="NCBI Taxonomy" id="1994"/>
    <lineage>
        <taxon>Bacteria</taxon>
        <taxon>Bacillati</taxon>
        <taxon>Actinomycetota</taxon>
        <taxon>Actinomycetes</taxon>
        <taxon>Streptosporangiales</taxon>
        <taxon>Thermomonosporaceae</taxon>
        <taxon>Actinomadura</taxon>
    </lineage>
</organism>
<keyword evidence="3" id="KW-1185">Reference proteome</keyword>
<dbReference type="RefSeq" id="WP_378280463.1">
    <property type="nucleotide sequence ID" value="NZ_JBHSON010000005.1"/>
</dbReference>
<feature type="chain" id="PRO_5046085827" evidence="1">
    <location>
        <begin position="26"/>
        <end position="522"/>
    </location>
</feature>
<dbReference type="Gene3D" id="3.20.20.80">
    <property type="entry name" value="Glycosidases"/>
    <property type="match status" value="1"/>
</dbReference>
<feature type="signal peptide" evidence="1">
    <location>
        <begin position="1"/>
        <end position="25"/>
    </location>
</feature>
<proteinExistence type="predicted"/>
<dbReference type="EMBL" id="JBHSON010000005">
    <property type="protein sequence ID" value="MFC5744899.1"/>
    <property type="molecule type" value="Genomic_DNA"/>
</dbReference>
<dbReference type="Proteomes" id="UP001596074">
    <property type="component" value="Unassembled WGS sequence"/>
</dbReference>
<accession>A0ABW0ZT74</accession>